<evidence type="ECO:0000313" key="1">
    <source>
        <dbReference type="EMBL" id="KZS65994.1"/>
    </source>
</evidence>
<dbReference type="EMBL" id="LWCI01000055">
    <property type="protein sequence ID" value="KZS65994.1"/>
    <property type="molecule type" value="Genomic_DNA"/>
</dbReference>
<evidence type="ECO:0000313" key="2">
    <source>
        <dbReference type="Proteomes" id="UP000077342"/>
    </source>
</evidence>
<dbReference type="Proteomes" id="UP000077342">
    <property type="component" value="Unassembled WGS sequence"/>
</dbReference>
<dbReference type="AlphaFoldDB" id="A0A162DDF2"/>
<dbReference type="RefSeq" id="WP_075509641.1">
    <property type="nucleotide sequence ID" value="NZ_CP089224.1"/>
</dbReference>
<name>A0A162DDF2_9MYCO</name>
<sequence length="72" mass="8161">MVVRLVLARELNTMVKDCWTRRLMVTGIAAGISRLRARSAPKVDRSGGLGRRRDVLCIAAEWGYHRVTYCDL</sequence>
<accession>A0A162DDF2</accession>
<proteinExistence type="predicted"/>
<protein>
    <submittedName>
        <fullName evidence="1">Uncharacterized protein</fullName>
    </submittedName>
</protein>
<gene>
    <name evidence="1" type="ORF">A4G28_15655</name>
</gene>
<comment type="caution">
    <text evidence="1">The sequence shown here is derived from an EMBL/GenBank/DDBJ whole genome shotgun (WGS) entry which is preliminary data.</text>
</comment>
<keyword evidence="2" id="KW-1185">Reference proteome</keyword>
<reference evidence="2" key="1">
    <citation type="submission" date="2016-04" db="EMBL/GenBank/DDBJ databases">
        <authorList>
            <person name="Strapagiel D."/>
            <person name="Borowka P."/>
            <person name="Marciniak B."/>
            <person name="Bakula Z."/>
            <person name="Van Ingen J."/>
            <person name="Safianowska A."/>
            <person name="Dziadek J."/>
            <person name="Jagielski T."/>
        </authorList>
    </citation>
    <scope>NUCLEOTIDE SEQUENCE [LARGE SCALE GENOMIC DNA]</scope>
    <source>
        <strain evidence="2">1010001458</strain>
    </source>
</reference>
<organism evidence="1 2">
    <name type="scientific">Mycobacterium ostraviense</name>
    <dbReference type="NCBI Taxonomy" id="2738409"/>
    <lineage>
        <taxon>Bacteria</taxon>
        <taxon>Bacillati</taxon>
        <taxon>Actinomycetota</taxon>
        <taxon>Actinomycetes</taxon>
        <taxon>Mycobacteriales</taxon>
        <taxon>Mycobacteriaceae</taxon>
        <taxon>Mycobacterium</taxon>
    </lineage>
</organism>